<dbReference type="AlphaFoldDB" id="A0A6J6CB32"/>
<comment type="cofactor">
    <cofactor evidence="1">
        <name>Mg(2+)</name>
        <dbReference type="ChEBI" id="CHEBI:18420"/>
    </cofactor>
</comment>
<dbReference type="PANTHER" id="PTHR43046:SF2">
    <property type="entry name" value="8-OXO-DGTP DIPHOSPHATASE-RELATED"/>
    <property type="match status" value="1"/>
</dbReference>
<accession>A0A6J6CB32</accession>
<dbReference type="InterPro" id="IPR000086">
    <property type="entry name" value="NUDIX_hydrolase_dom"/>
</dbReference>
<dbReference type="CDD" id="cd03673">
    <property type="entry name" value="NUDIX_Ap6A_hydrolase"/>
    <property type="match status" value="1"/>
</dbReference>
<evidence type="ECO:0000256" key="2">
    <source>
        <dbReference type="ARBA" id="ARBA00022801"/>
    </source>
</evidence>
<dbReference type="GO" id="GO:0016787">
    <property type="term" value="F:hydrolase activity"/>
    <property type="evidence" value="ECO:0007669"/>
    <property type="project" value="UniProtKB-KW"/>
</dbReference>
<dbReference type="PROSITE" id="PS51462">
    <property type="entry name" value="NUDIX"/>
    <property type="match status" value="1"/>
</dbReference>
<organism evidence="4">
    <name type="scientific">freshwater metagenome</name>
    <dbReference type="NCBI Taxonomy" id="449393"/>
    <lineage>
        <taxon>unclassified sequences</taxon>
        <taxon>metagenomes</taxon>
        <taxon>ecological metagenomes</taxon>
    </lineage>
</organism>
<protein>
    <submittedName>
        <fullName evidence="4">Unannotated protein</fullName>
    </submittedName>
</protein>
<sequence length="148" mass="16578">MTPVRIRTQTEVSAGGLVISATDPTMVALISHRNRGGGEDWVIPKGHQEKGEDLQQTALREVKEETGLSAEVIKKIGEISYSFRLGPVRIKKTVHHFLMKQIDGDLTHEEDPEGEVLKVAWFPISKLEEVLAHENERKVAMRAVDMMP</sequence>
<name>A0A6J6CB32_9ZZZZ</name>
<dbReference type="InterPro" id="IPR015797">
    <property type="entry name" value="NUDIX_hydrolase-like_dom_sf"/>
</dbReference>
<gene>
    <name evidence="4" type="ORF">UFOPK1503_00855</name>
</gene>
<dbReference type="PRINTS" id="PR00502">
    <property type="entry name" value="NUDIXFAMILY"/>
</dbReference>
<dbReference type="Gene3D" id="3.90.79.10">
    <property type="entry name" value="Nucleoside Triphosphate Pyrophosphohydrolase"/>
    <property type="match status" value="1"/>
</dbReference>
<feature type="domain" description="Nudix hydrolase" evidence="3">
    <location>
        <begin position="9"/>
        <end position="145"/>
    </location>
</feature>
<dbReference type="InterPro" id="IPR020476">
    <property type="entry name" value="Nudix_hydrolase"/>
</dbReference>
<proteinExistence type="predicted"/>
<reference evidence="4" key="1">
    <citation type="submission" date="2020-05" db="EMBL/GenBank/DDBJ databases">
        <authorList>
            <person name="Chiriac C."/>
            <person name="Salcher M."/>
            <person name="Ghai R."/>
            <person name="Kavagutti S V."/>
        </authorList>
    </citation>
    <scope>NUCLEOTIDE SEQUENCE</scope>
</reference>
<dbReference type="SUPFAM" id="SSF55811">
    <property type="entry name" value="Nudix"/>
    <property type="match status" value="1"/>
</dbReference>
<keyword evidence="2" id="KW-0378">Hydrolase</keyword>
<dbReference type="Pfam" id="PF00293">
    <property type="entry name" value="NUDIX"/>
    <property type="match status" value="1"/>
</dbReference>
<dbReference type="PANTHER" id="PTHR43046">
    <property type="entry name" value="GDP-MANNOSE MANNOSYL HYDROLASE"/>
    <property type="match status" value="1"/>
</dbReference>
<dbReference type="InterPro" id="IPR020084">
    <property type="entry name" value="NUDIX_hydrolase_CS"/>
</dbReference>
<evidence type="ECO:0000259" key="3">
    <source>
        <dbReference type="PROSITE" id="PS51462"/>
    </source>
</evidence>
<dbReference type="EMBL" id="CAEZST010000014">
    <property type="protein sequence ID" value="CAB4548541.1"/>
    <property type="molecule type" value="Genomic_DNA"/>
</dbReference>
<evidence type="ECO:0000256" key="1">
    <source>
        <dbReference type="ARBA" id="ARBA00001946"/>
    </source>
</evidence>
<evidence type="ECO:0000313" key="4">
    <source>
        <dbReference type="EMBL" id="CAB4548541.1"/>
    </source>
</evidence>
<dbReference type="PROSITE" id="PS00893">
    <property type="entry name" value="NUDIX_BOX"/>
    <property type="match status" value="1"/>
</dbReference>